<keyword evidence="26" id="KW-1185">Reference proteome</keyword>
<dbReference type="InterPro" id="IPR036236">
    <property type="entry name" value="Znf_C2H2_sf"/>
</dbReference>
<dbReference type="GO" id="GO:0008270">
    <property type="term" value="F:zinc ion binding"/>
    <property type="evidence" value="ECO:0007669"/>
    <property type="project" value="UniProtKB-KW"/>
</dbReference>
<feature type="domain" description="Protein kinase" evidence="23">
    <location>
        <begin position="375"/>
        <end position="648"/>
    </location>
</feature>
<keyword evidence="12" id="KW-0067">ATP-binding</keyword>
<feature type="domain" description="BED-type" evidence="24">
    <location>
        <begin position="807"/>
        <end position="862"/>
    </location>
</feature>
<dbReference type="GO" id="GO:0003677">
    <property type="term" value="F:DNA binding"/>
    <property type="evidence" value="ECO:0007669"/>
    <property type="project" value="InterPro"/>
</dbReference>
<comment type="subcellular location">
    <subcellularLocation>
        <location evidence="1">Membrane</location>
        <topology evidence="1">Single-pass type I membrane protein</topology>
    </subcellularLocation>
</comment>
<evidence type="ECO:0000259" key="24">
    <source>
        <dbReference type="PROSITE" id="PS50808"/>
    </source>
</evidence>
<protein>
    <recommendedName>
        <fullName evidence="27">Protein kinase domain-containing protein</fullName>
    </recommendedName>
</protein>
<dbReference type="SUPFAM" id="SSF57667">
    <property type="entry name" value="beta-beta-alpha zinc fingers"/>
    <property type="match status" value="1"/>
</dbReference>
<dbReference type="GO" id="GO:0005524">
    <property type="term" value="F:ATP binding"/>
    <property type="evidence" value="ECO:0007669"/>
    <property type="project" value="UniProtKB-KW"/>
</dbReference>
<keyword evidence="7 22" id="KW-0732">Signal</keyword>
<keyword evidence="10" id="KW-0418">Kinase</keyword>
<dbReference type="SUPFAM" id="SSF56112">
    <property type="entry name" value="Protein kinase-like (PK-like)"/>
    <property type="match status" value="1"/>
</dbReference>
<dbReference type="GO" id="GO:0004674">
    <property type="term" value="F:protein serine/threonine kinase activity"/>
    <property type="evidence" value="ECO:0007669"/>
    <property type="project" value="UniProtKB-KW"/>
</dbReference>
<dbReference type="InterPro" id="IPR013695">
    <property type="entry name" value="WAK"/>
</dbReference>
<dbReference type="CDD" id="cd14066">
    <property type="entry name" value="STKc_IRAK"/>
    <property type="match status" value="1"/>
</dbReference>
<evidence type="ECO:0000256" key="16">
    <source>
        <dbReference type="ARBA" id="ARBA00023180"/>
    </source>
</evidence>
<organism evidence="25 26">
    <name type="scientific">Acer saccharum</name>
    <name type="common">Sugar maple</name>
    <dbReference type="NCBI Taxonomy" id="4024"/>
    <lineage>
        <taxon>Eukaryota</taxon>
        <taxon>Viridiplantae</taxon>
        <taxon>Streptophyta</taxon>
        <taxon>Embryophyta</taxon>
        <taxon>Tracheophyta</taxon>
        <taxon>Spermatophyta</taxon>
        <taxon>Magnoliopsida</taxon>
        <taxon>eudicotyledons</taxon>
        <taxon>Gunneridae</taxon>
        <taxon>Pentapetalae</taxon>
        <taxon>rosids</taxon>
        <taxon>malvids</taxon>
        <taxon>Sapindales</taxon>
        <taxon>Sapindaceae</taxon>
        <taxon>Hippocastanoideae</taxon>
        <taxon>Acereae</taxon>
        <taxon>Acer</taxon>
    </lineage>
</organism>
<feature type="region of interest" description="Disordered" evidence="20">
    <location>
        <begin position="669"/>
        <end position="690"/>
    </location>
</feature>
<feature type="transmembrane region" description="Helical" evidence="21">
    <location>
        <begin position="305"/>
        <end position="325"/>
    </location>
</feature>
<evidence type="ECO:0000256" key="20">
    <source>
        <dbReference type="SAM" id="MobiDB-lite"/>
    </source>
</evidence>
<evidence type="ECO:0000313" key="26">
    <source>
        <dbReference type="Proteomes" id="UP001168877"/>
    </source>
</evidence>
<keyword evidence="16" id="KW-0325">Glycoprotein</keyword>
<evidence type="ECO:0000256" key="22">
    <source>
        <dbReference type="SAM" id="SignalP"/>
    </source>
</evidence>
<keyword evidence="9 19" id="KW-0863">Zinc-finger</keyword>
<dbReference type="InterPro" id="IPR008271">
    <property type="entry name" value="Ser/Thr_kinase_AS"/>
</dbReference>
<evidence type="ECO:0000256" key="6">
    <source>
        <dbReference type="ARBA" id="ARBA00022723"/>
    </source>
</evidence>
<proteinExistence type="predicted"/>
<evidence type="ECO:0000256" key="9">
    <source>
        <dbReference type="ARBA" id="ARBA00022771"/>
    </source>
</evidence>
<comment type="catalytic activity">
    <reaction evidence="18">
        <text>L-threonyl-[protein] + ATP = O-phospho-L-threonyl-[protein] + ADP + H(+)</text>
        <dbReference type="Rhea" id="RHEA:46608"/>
        <dbReference type="Rhea" id="RHEA-COMP:11060"/>
        <dbReference type="Rhea" id="RHEA-COMP:11605"/>
        <dbReference type="ChEBI" id="CHEBI:15378"/>
        <dbReference type="ChEBI" id="CHEBI:30013"/>
        <dbReference type="ChEBI" id="CHEBI:30616"/>
        <dbReference type="ChEBI" id="CHEBI:61977"/>
        <dbReference type="ChEBI" id="CHEBI:456216"/>
    </reaction>
</comment>
<dbReference type="Gene3D" id="3.30.200.20">
    <property type="entry name" value="Phosphorylase Kinase, domain 1"/>
    <property type="match status" value="1"/>
</dbReference>
<keyword evidence="11" id="KW-0862">Zinc</keyword>
<feature type="transmembrane region" description="Helical" evidence="21">
    <location>
        <begin position="477"/>
        <end position="497"/>
    </location>
</feature>
<keyword evidence="8" id="KW-0547">Nucleotide-binding</keyword>
<dbReference type="InterPro" id="IPR000719">
    <property type="entry name" value="Prot_kinase_dom"/>
</dbReference>
<feature type="chain" id="PRO_5041356347" description="Protein kinase domain-containing protein" evidence="22">
    <location>
        <begin position="20"/>
        <end position="1325"/>
    </location>
</feature>
<evidence type="ECO:0000256" key="21">
    <source>
        <dbReference type="SAM" id="Phobius"/>
    </source>
</evidence>
<dbReference type="SMART" id="SM00220">
    <property type="entry name" value="S_TKc"/>
    <property type="match status" value="1"/>
</dbReference>
<evidence type="ECO:0000256" key="4">
    <source>
        <dbReference type="ARBA" id="ARBA00022679"/>
    </source>
</evidence>
<evidence type="ECO:0000256" key="14">
    <source>
        <dbReference type="ARBA" id="ARBA00023136"/>
    </source>
</evidence>
<feature type="compositionally biased region" description="Polar residues" evidence="20">
    <location>
        <begin position="712"/>
        <end position="726"/>
    </location>
</feature>
<dbReference type="Pfam" id="PF02892">
    <property type="entry name" value="zf-BED"/>
    <property type="match status" value="1"/>
</dbReference>
<evidence type="ECO:0000313" key="25">
    <source>
        <dbReference type="EMBL" id="KAK0588975.1"/>
    </source>
</evidence>
<feature type="signal peptide" evidence="22">
    <location>
        <begin position="1"/>
        <end position="19"/>
    </location>
</feature>
<dbReference type="GO" id="GO:0005886">
    <property type="term" value="C:plasma membrane"/>
    <property type="evidence" value="ECO:0007669"/>
    <property type="project" value="TreeGrafter"/>
</dbReference>
<evidence type="ECO:0000256" key="11">
    <source>
        <dbReference type="ARBA" id="ARBA00022833"/>
    </source>
</evidence>
<evidence type="ECO:0000256" key="18">
    <source>
        <dbReference type="ARBA" id="ARBA00047951"/>
    </source>
</evidence>
<evidence type="ECO:0000256" key="15">
    <source>
        <dbReference type="ARBA" id="ARBA00023157"/>
    </source>
</evidence>
<keyword evidence="14 21" id="KW-0472">Membrane</keyword>
<sequence length="1325" mass="148132">MIPPLLFQLMILLSWPINALVESSAIAKPGCRTLCGNVSIPFPFGIGAGCYLDDWYEVTCDSSTPFLKSINLEVLDISISLEASTMLVNHPVLHSCDDLTVRNETINLESSPFFFSDANRFTGVGCDTFAYLRSNISIISGCMSFCDKSNISAETMSCIGIKCCQTRIPSSLNLQQLNVTLSTLNYYENIQVQNKCKSAFLVDQEWFEQNIDSPEKVKDRNYVPVLLDWGILESSFDLIERNSSKRHNITSDCNQIFANSTFTNTSTNANFTKDMSYSAQVPVRRCICLQGYEGNPYLLQGCQGIGIGFGGLFLLIGAWWLYIIVKRRKNIKLKEVNFKRNGGLLLQQQLTSLDGSVDRSKLFTSKELDKATDHFNTDRILGQGGQGTVYKGMLTDGKIVAVKKSKAVDEWKIEEFINEVAILSQINHRNVVKLLGCCLETEVPLLVYEFIPNGTLLHYLHNQAEEFPLTWDMRLRIAIEVAGALCYLHSAASFPIYHRDIKSANILLDDKYRAKIADFGTSRSIAIDQTHVTTKVQGTFGYLDPEYFQSSQFTDKSDVYSFGVVLVELLTGQKAISSTRSQDNKSLATHFIVSMVENNLFDILDPDVIKVSKKEEIITVANLAKRCLNLNGKKRPTMKEVAMVLEGIQASQKRVMSSKTMKRLQFTIRPDTASPSRSHAQSPISRRRSAISVDHPSLPIVVKFTKPKSPLARQQLTQSRPHQYTTPAGPRLVDDQPFRPVVADQPSSTVASIFSISHRKMNDDDVLPTNIVDSSSSKGDEAVGSGSLEVAPLKGNVKPLALGGKGRQTSDSWNHFTKYQDDGRMRARCKYCPKNYACDSNTNGTTNMNKHLQKCKNYRAKLASADPKQKCLVKQAPITSYTTSSREGCGSSIGLGIFNKEDTRKALVEMLIVDELPFRFVEKRGFRKFCRVGMPRGETIGKCIEQVLLDWGIDRIFTITVDNASANQTAIFYVQRKLKSWNVDGLILDGKYLHLRCCAHIVNLIVNDGLKEMHDSVVAIRNAVKFVKSSPSRFQNFKKYVEREKIQDKGLVVLDVPTRWNSTYLMLASSLKFVKAFDRMDDEDGHYQSYFKAVENEPKKIGPPNFEHWENAKVFVQFLKTFYDVTLQFSATLSVTSNLYFHKWVTINNQLTTMSSDRNHLVCQMASAMKFKFEKYWGSLETTNKLLIIAVVLDPMYKLQYVSYCFAVLYGAGSRDSMTANIKDALVELYDSYNALYGGSGGSTSGGGSVDEIPLACGGEIDDSSIFDLSVAFSQTVEKQDSIRGTNEVERWRTVSSQAAALHAVACGSVVITMLDKPTVHAVEV</sequence>
<feature type="compositionally biased region" description="Polar residues" evidence="20">
    <location>
        <begin position="673"/>
        <end position="684"/>
    </location>
</feature>
<dbReference type="InterPro" id="IPR011009">
    <property type="entry name" value="Kinase-like_dom_sf"/>
</dbReference>
<dbReference type="InterPro" id="IPR003656">
    <property type="entry name" value="Znf_BED"/>
</dbReference>
<reference evidence="25" key="2">
    <citation type="submission" date="2023-06" db="EMBL/GenBank/DDBJ databases">
        <authorList>
            <person name="Swenson N.G."/>
            <person name="Wegrzyn J.L."/>
            <person name="Mcevoy S.L."/>
        </authorList>
    </citation>
    <scope>NUCLEOTIDE SEQUENCE</scope>
    <source>
        <strain evidence="25">NS2018</strain>
        <tissue evidence="25">Leaf</tissue>
    </source>
</reference>
<keyword evidence="6" id="KW-0479">Metal-binding</keyword>
<accession>A0AA39SG49</accession>
<dbReference type="Gene3D" id="1.10.510.10">
    <property type="entry name" value="Transferase(Phosphotransferase) domain 1"/>
    <property type="match status" value="1"/>
</dbReference>
<keyword evidence="15" id="KW-1015">Disulfide bond</keyword>
<dbReference type="GO" id="GO:0007166">
    <property type="term" value="P:cell surface receptor signaling pathway"/>
    <property type="evidence" value="ECO:0007669"/>
    <property type="project" value="InterPro"/>
</dbReference>
<dbReference type="Pfam" id="PF13947">
    <property type="entry name" value="GUB_WAK_bind"/>
    <property type="match status" value="1"/>
</dbReference>
<dbReference type="SMART" id="SM00614">
    <property type="entry name" value="ZnF_BED"/>
    <property type="match status" value="1"/>
</dbReference>
<evidence type="ECO:0008006" key="27">
    <source>
        <dbReference type="Google" id="ProtNLM"/>
    </source>
</evidence>
<comment type="caution">
    <text evidence="25">The sequence shown here is derived from an EMBL/GenBank/DDBJ whole genome shotgun (WGS) entry which is preliminary data.</text>
</comment>
<evidence type="ECO:0000256" key="3">
    <source>
        <dbReference type="ARBA" id="ARBA00022553"/>
    </source>
</evidence>
<dbReference type="InterPro" id="IPR025525">
    <property type="entry name" value="hAT-like_transposase_RNase-H"/>
</dbReference>
<dbReference type="Proteomes" id="UP001168877">
    <property type="component" value="Unassembled WGS sequence"/>
</dbReference>
<evidence type="ECO:0000256" key="8">
    <source>
        <dbReference type="ARBA" id="ARBA00022741"/>
    </source>
</evidence>
<keyword evidence="2" id="KW-0723">Serine/threonine-protein kinase</keyword>
<dbReference type="Pfam" id="PF08488">
    <property type="entry name" value="WAK"/>
    <property type="match status" value="1"/>
</dbReference>
<keyword evidence="4" id="KW-0808">Transferase</keyword>
<evidence type="ECO:0000256" key="5">
    <source>
        <dbReference type="ARBA" id="ARBA00022692"/>
    </source>
</evidence>
<gene>
    <name evidence="25" type="ORF">LWI29_007933</name>
</gene>
<evidence type="ECO:0000256" key="1">
    <source>
        <dbReference type="ARBA" id="ARBA00004479"/>
    </source>
</evidence>
<evidence type="ECO:0000256" key="7">
    <source>
        <dbReference type="ARBA" id="ARBA00022729"/>
    </source>
</evidence>
<dbReference type="GO" id="GO:0030247">
    <property type="term" value="F:polysaccharide binding"/>
    <property type="evidence" value="ECO:0007669"/>
    <property type="project" value="InterPro"/>
</dbReference>
<evidence type="ECO:0000256" key="2">
    <source>
        <dbReference type="ARBA" id="ARBA00022527"/>
    </source>
</evidence>
<dbReference type="InterPro" id="IPR045274">
    <property type="entry name" value="WAK-like"/>
</dbReference>
<dbReference type="FunFam" id="3.30.200.20:FF:000043">
    <property type="entry name" value="Wall-associated receptor kinase 2"/>
    <property type="match status" value="1"/>
</dbReference>
<dbReference type="PANTHER" id="PTHR27005">
    <property type="entry name" value="WALL-ASSOCIATED RECEPTOR KINASE-LIKE 21"/>
    <property type="match status" value="1"/>
</dbReference>
<dbReference type="PANTHER" id="PTHR27005:SF515">
    <property type="entry name" value="WALL-ASSOCIATED RECEPTOR KINASE-LIKE 10-RELATED"/>
    <property type="match status" value="1"/>
</dbReference>
<evidence type="ECO:0000256" key="13">
    <source>
        <dbReference type="ARBA" id="ARBA00022989"/>
    </source>
</evidence>
<keyword evidence="3" id="KW-0597">Phosphoprotein</keyword>
<reference evidence="25" key="1">
    <citation type="journal article" date="2022" name="Plant J.">
        <title>Strategies of tolerance reflected in two North American maple genomes.</title>
        <authorList>
            <person name="McEvoy S.L."/>
            <person name="Sezen U.U."/>
            <person name="Trouern-Trend A."/>
            <person name="McMahon S.M."/>
            <person name="Schaberg P.G."/>
            <person name="Yang J."/>
            <person name="Wegrzyn J.L."/>
            <person name="Swenson N.G."/>
        </authorList>
    </citation>
    <scope>NUCLEOTIDE SEQUENCE</scope>
    <source>
        <strain evidence="25">NS2018</strain>
    </source>
</reference>
<dbReference type="PROSITE" id="PS50011">
    <property type="entry name" value="PROTEIN_KINASE_DOM"/>
    <property type="match status" value="1"/>
</dbReference>
<evidence type="ECO:0000256" key="10">
    <source>
        <dbReference type="ARBA" id="ARBA00022777"/>
    </source>
</evidence>
<dbReference type="PROSITE" id="PS50808">
    <property type="entry name" value="ZF_BED"/>
    <property type="match status" value="1"/>
</dbReference>
<dbReference type="FunFam" id="1.10.510.10:FF:000084">
    <property type="entry name" value="Wall-associated receptor kinase 2"/>
    <property type="match status" value="1"/>
</dbReference>
<feature type="region of interest" description="Disordered" evidence="20">
    <location>
        <begin position="709"/>
        <end position="740"/>
    </location>
</feature>
<evidence type="ECO:0000256" key="12">
    <source>
        <dbReference type="ARBA" id="ARBA00022840"/>
    </source>
</evidence>
<name>A0AA39SG49_ACESA</name>
<dbReference type="PROSITE" id="PS00108">
    <property type="entry name" value="PROTEIN_KINASE_ST"/>
    <property type="match status" value="1"/>
</dbReference>
<dbReference type="InterPro" id="IPR025287">
    <property type="entry name" value="WAK_GUB"/>
</dbReference>
<evidence type="ECO:0000259" key="23">
    <source>
        <dbReference type="PROSITE" id="PS50011"/>
    </source>
</evidence>
<evidence type="ECO:0000256" key="17">
    <source>
        <dbReference type="ARBA" id="ARBA00047558"/>
    </source>
</evidence>
<keyword evidence="5 21" id="KW-0812">Transmembrane</keyword>
<dbReference type="Pfam" id="PF00069">
    <property type="entry name" value="Pkinase"/>
    <property type="match status" value="1"/>
</dbReference>
<dbReference type="SUPFAM" id="SSF53098">
    <property type="entry name" value="Ribonuclease H-like"/>
    <property type="match status" value="1"/>
</dbReference>
<dbReference type="Pfam" id="PF14372">
    <property type="entry name" value="hAT-like_RNase-H"/>
    <property type="match status" value="1"/>
</dbReference>
<dbReference type="SUPFAM" id="SSF140996">
    <property type="entry name" value="Hermes dimerisation domain"/>
    <property type="match status" value="1"/>
</dbReference>
<dbReference type="EMBL" id="JAUESC010000381">
    <property type="protein sequence ID" value="KAK0588975.1"/>
    <property type="molecule type" value="Genomic_DNA"/>
</dbReference>
<keyword evidence="13 21" id="KW-1133">Transmembrane helix</keyword>
<evidence type="ECO:0000256" key="19">
    <source>
        <dbReference type="PROSITE-ProRule" id="PRU00027"/>
    </source>
</evidence>
<comment type="catalytic activity">
    <reaction evidence="17">
        <text>L-seryl-[protein] + ATP = O-phospho-L-seryl-[protein] + ADP + H(+)</text>
        <dbReference type="Rhea" id="RHEA:17989"/>
        <dbReference type="Rhea" id="RHEA-COMP:9863"/>
        <dbReference type="Rhea" id="RHEA-COMP:11604"/>
        <dbReference type="ChEBI" id="CHEBI:15378"/>
        <dbReference type="ChEBI" id="CHEBI:29999"/>
        <dbReference type="ChEBI" id="CHEBI:30616"/>
        <dbReference type="ChEBI" id="CHEBI:83421"/>
        <dbReference type="ChEBI" id="CHEBI:456216"/>
    </reaction>
</comment>
<dbReference type="InterPro" id="IPR012337">
    <property type="entry name" value="RNaseH-like_sf"/>
</dbReference>